<name>A0A223D2M5_9BACL</name>
<protein>
    <submittedName>
        <fullName evidence="1">Uncharacterized protein</fullName>
    </submittedName>
</protein>
<gene>
    <name evidence="1" type="ORF">CIG75_12815</name>
</gene>
<dbReference type="OrthoDB" id="2894826at2"/>
<proteinExistence type="predicted"/>
<reference evidence="1 2" key="1">
    <citation type="journal article" date="2015" name="Int. J. Syst. Evol. Microbiol.">
        <title>Tumebacillus algifaecis sp. nov., isolated from decomposing algal scum.</title>
        <authorList>
            <person name="Wu Y.F."/>
            <person name="Zhang B."/>
            <person name="Xing P."/>
            <person name="Wu Q.L."/>
            <person name="Liu S.J."/>
        </authorList>
    </citation>
    <scope>NUCLEOTIDE SEQUENCE [LARGE SCALE GENOMIC DNA]</scope>
    <source>
        <strain evidence="1 2">THMBR28</strain>
    </source>
</reference>
<sequence>MLLLKFSNNRSHLEQLRNGKMYMNTFKYFIDLEKTTGKKGVGDVLEVSTVCHDSELWIKDPESNESHFAGMAKSIQFRDDAVLDMHVFCMTIIERDNFEVTEKSEGVAQMRLVLPEEKIKRLVHDFGEYVFVTFMDTFIERIDQPFAKSGIEATHGKVKYVDFSVNNAERLSGYMKREVDRFFWKDRFFEHQSEYRLVALNQMSQDPLVVKLPSLKDISSVIETKYLNTFHIKFTPKQVL</sequence>
<keyword evidence="2" id="KW-1185">Reference proteome</keyword>
<evidence type="ECO:0000313" key="2">
    <source>
        <dbReference type="Proteomes" id="UP000214688"/>
    </source>
</evidence>
<dbReference type="EMBL" id="CP022657">
    <property type="protein sequence ID" value="ASS75781.1"/>
    <property type="molecule type" value="Genomic_DNA"/>
</dbReference>
<organism evidence="1 2">
    <name type="scientific">Tumebacillus algifaecis</name>
    <dbReference type="NCBI Taxonomy" id="1214604"/>
    <lineage>
        <taxon>Bacteria</taxon>
        <taxon>Bacillati</taxon>
        <taxon>Bacillota</taxon>
        <taxon>Bacilli</taxon>
        <taxon>Bacillales</taxon>
        <taxon>Alicyclobacillaceae</taxon>
        <taxon>Tumebacillus</taxon>
    </lineage>
</organism>
<dbReference type="RefSeq" id="WP_094237022.1">
    <property type="nucleotide sequence ID" value="NZ_CP022657.1"/>
</dbReference>
<dbReference type="Proteomes" id="UP000214688">
    <property type="component" value="Chromosome"/>
</dbReference>
<dbReference type="AlphaFoldDB" id="A0A223D2M5"/>
<dbReference type="KEGG" id="tab:CIG75_12815"/>
<evidence type="ECO:0000313" key="1">
    <source>
        <dbReference type="EMBL" id="ASS75781.1"/>
    </source>
</evidence>
<accession>A0A223D2M5</accession>